<dbReference type="Proteomes" id="UP001231124">
    <property type="component" value="Unassembled WGS sequence"/>
</dbReference>
<sequence length="33" mass="3598">MRGIPQRGATVDRFAGARNDDGRVKERPSPETG</sequence>
<feature type="region of interest" description="Disordered" evidence="1">
    <location>
        <begin position="1"/>
        <end position="33"/>
    </location>
</feature>
<dbReference type="EMBL" id="JAUSVP010000006">
    <property type="protein sequence ID" value="MDQ0447857.1"/>
    <property type="molecule type" value="Genomic_DNA"/>
</dbReference>
<comment type="caution">
    <text evidence="2">The sequence shown here is derived from an EMBL/GenBank/DDBJ whole genome shotgun (WGS) entry which is preliminary data.</text>
</comment>
<keyword evidence="3" id="KW-1185">Reference proteome</keyword>
<protein>
    <submittedName>
        <fullName evidence="2">Uncharacterized protein</fullName>
    </submittedName>
</protein>
<reference evidence="2 3" key="1">
    <citation type="submission" date="2023-07" db="EMBL/GenBank/DDBJ databases">
        <title>Genomic Encyclopedia of Type Strains, Phase IV (KMG-IV): sequencing the most valuable type-strain genomes for metagenomic binning, comparative biology and taxonomic classification.</title>
        <authorList>
            <person name="Goeker M."/>
        </authorList>
    </citation>
    <scope>NUCLEOTIDE SEQUENCE [LARGE SCALE GENOMIC DNA]</scope>
    <source>
        <strain evidence="2 3">DSM 19013</strain>
    </source>
</reference>
<gene>
    <name evidence="2" type="ORF">QO012_002362</name>
</gene>
<feature type="compositionally biased region" description="Basic and acidic residues" evidence="1">
    <location>
        <begin position="18"/>
        <end position="33"/>
    </location>
</feature>
<organism evidence="2 3">
    <name type="scientific">Methylobacterium aerolatum</name>
    <dbReference type="NCBI Taxonomy" id="418708"/>
    <lineage>
        <taxon>Bacteria</taxon>
        <taxon>Pseudomonadati</taxon>
        <taxon>Pseudomonadota</taxon>
        <taxon>Alphaproteobacteria</taxon>
        <taxon>Hyphomicrobiales</taxon>
        <taxon>Methylobacteriaceae</taxon>
        <taxon>Methylobacterium</taxon>
    </lineage>
</organism>
<evidence type="ECO:0000256" key="1">
    <source>
        <dbReference type="SAM" id="MobiDB-lite"/>
    </source>
</evidence>
<proteinExistence type="predicted"/>
<evidence type="ECO:0000313" key="2">
    <source>
        <dbReference type="EMBL" id="MDQ0447857.1"/>
    </source>
</evidence>
<name>A0ABU0HZT6_9HYPH</name>
<evidence type="ECO:0000313" key="3">
    <source>
        <dbReference type="Proteomes" id="UP001231124"/>
    </source>
</evidence>
<accession>A0ABU0HZT6</accession>